<proteinExistence type="predicted"/>
<sequence length="222" mass="25848">MKKFLKIAGIGCASIIGIFIISGILVGIFSSSDDTKSTTSTEKETAEKTVDSVQIKKDQITKDSLVIVKKQKKEKAEKDLNSFKKNEDEFKETTFYRDPRTPYYTNVNFIYPYIGKKADFYYLRLKFQYASDDWLFIQKGILLIDGEQYTITGDWEKDNDSGIWEWLDMSVGETECLILDRLVNSESAKIRYEGRQYHDDRTITKKEKDIIKKTLEIYDNVK</sequence>
<keyword evidence="2" id="KW-1133">Transmembrane helix</keyword>
<keyword evidence="4" id="KW-1185">Reference proteome</keyword>
<keyword evidence="1" id="KW-0175">Coiled coil</keyword>
<gene>
    <name evidence="3" type="ORF">ACFQ1R_11365</name>
</gene>
<organism evidence="3 4">
    <name type="scientific">Mariniflexile jejuense</name>
    <dbReference type="NCBI Taxonomy" id="1173582"/>
    <lineage>
        <taxon>Bacteria</taxon>
        <taxon>Pseudomonadati</taxon>
        <taxon>Bacteroidota</taxon>
        <taxon>Flavobacteriia</taxon>
        <taxon>Flavobacteriales</taxon>
        <taxon>Flavobacteriaceae</taxon>
        <taxon>Mariniflexile</taxon>
    </lineage>
</organism>
<protein>
    <submittedName>
        <fullName evidence="3">Uncharacterized protein</fullName>
    </submittedName>
</protein>
<keyword evidence="2" id="KW-0812">Transmembrane</keyword>
<evidence type="ECO:0000256" key="1">
    <source>
        <dbReference type="SAM" id="Coils"/>
    </source>
</evidence>
<dbReference type="EMBL" id="JBHTJI010000003">
    <property type="protein sequence ID" value="MFD0990697.1"/>
    <property type="molecule type" value="Genomic_DNA"/>
</dbReference>
<reference evidence="4" key="1">
    <citation type="journal article" date="2019" name="Int. J. Syst. Evol. Microbiol.">
        <title>The Global Catalogue of Microorganisms (GCM) 10K type strain sequencing project: providing services to taxonomists for standard genome sequencing and annotation.</title>
        <authorList>
            <consortium name="The Broad Institute Genomics Platform"/>
            <consortium name="The Broad Institute Genome Sequencing Center for Infectious Disease"/>
            <person name="Wu L."/>
            <person name="Ma J."/>
        </authorList>
    </citation>
    <scope>NUCLEOTIDE SEQUENCE [LARGE SCALE GENOMIC DNA]</scope>
    <source>
        <strain evidence="4">CCUG 62414</strain>
    </source>
</reference>
<dbReference type="Proteomes" id="UP001597061">
    <property type="component" value="Unassembled WGS sequence"/>
</dbReference>
<comment type="caution">
    <text evidence="3">The sequence shown here is derived from an EMBL/GenBank/DDBJ whole genome shotgun (WGS) entry which is preliminary data.</text>
</comment>
<evidence type="ECO:0000313" key="4">
    <source>
        <dbReference type="Proteomes" id="UP001597061"/>
    </source>
</evidence>
<feature type="coiled-coil region" evidence="1">
    <location>
        <begin position="43"/>
        <end position="93"/>
    </location>
</feature>
<name>A0ABW3JJP4_9FLAO</name>
<keyword evidence="2" id="KW-0472">Membrane</keyword>
<accession>A0ABW3JJP4</accession>
<evidence type="ECO:0000313" key="3">
    <source>
        <dbReference type="EMBL" id="MFD0990697.1"/>
    </source>
</evidence>
<evidence type="ECO:0000256" key="2">
    <source>
        <dbReference type="SAM" id="Phobius"/>
    </source>
</evidence>
<feature type="transmembrane region" description="Helical" evidence="2">
    <location>
        <begin position="7"/>
        <end position="29"/>
    </location>
</feature>
<dbReference type="RefSeq" id="WP_379926337.1">
    <property type="nucleotide sequence ID" value="NZ_JBHTJI010000003.1"/>
</dbReference>